<evidence type="ECO:0000313" key="1">
    <source>
        <dbReference type="EMBL" id="KAK9119101.1"/>
    </source>
</evidence>
<reference evidence="1 2" key="1">
    <citation type="submission" date="2024-01" db="EMBL/GenBank/DDBJ databases">
        <title>Genome assemblies of Stephania.</title>
        <authorList>
            <person name="Yang L."/>
        </authorList>
    </citation>
    <scope>NUCLEOTIDE SEQUENCE [LARGE SCALE GENOMIC DNA]</scope>
    <source>
        <strain evidence="1">JXDWG</strain>
        <tissue evidence="1">Leaf</tissue>
    </source>
</reference>
<sequence length="68" mass="7783">MKELNRPVSLKPIGEDRAVLFCTSENERQFILRRAEGISGDLIEKLCPWRAELHWDEPHAAALMCGFS</sequence>
<dbReference type="AlphaFoldDB" id="A0AAP0IQV5"/>
<keyword evidence="2" id="KW-1185">Reference proteome</keyword>
<name>A0AAP0IQV5_9MAGN</name>
<protein>
    <submittedName>
        <fullName evidence="1">Uncharacterized protein</fullName>
    </submittedName>
</protein>
<proteinExistence type="predicted"/>
<accession>A0AAP0IQV5</accession>
<dbReference type="Proteomes" id="UP001419268">
    <property type="component" value="Unassembled WGS sequence"/>
</dbReference>
<organism evidence="1 2">
    <name type="scientific">Stephania cephalantha</name>
    <dbReference type="NCBI Taxonomy" id="152367"/>
    <lineage>
        <taxon>Eukaryota</taxon>
        <taxon>Viridiplantae</taxon>
        <taxon>Streptophyta</taxon>
        <taxon>Embryophyta</taxon>
        <taxon>Tracheophyta</taxon>
        <taxon>Spermatophyta</taxon>
        <taxon>Magnoliopsida</taxon>
        <taxon>Ranunculales</taxon>
        <taxon>Menispermaceae</taxon>
        <taxon>Menispermoideae</taxon>
        <taxon>Cissampelideae</taxon>
        <taxon>Stephania</taxon>
    </lineage>
</organism>
<evidence type="ECO:0000313" key="2">
    <source>
        <dbReference type="Proteomes" id="UP001419268"/>
    </source>
</evidence>
<dbReference type="EMBL" id="JBBNAG010000007">
    <property type="protein sequence ID" value="KAK9119101.1"/>
    <property type="molecule type" value="Genomic_DNA"/>
</dbReference>
<comment type="caution">
    <text evidence="1">The sequence shown here is derived from an EMBL/GenBank/DDBJ whole genome shotgun (WGS) entry which is preliminary data.</text>
</comment>
<gene>
    <name evidence="1" type="ORF">Scep_017194</name>
</gene>